<evidence type="ECO:0000256" key="9">
    <source>
        <dbReference type="RuleBase" id="RU366031"/>
    </source>
</evidence>
<feature type="domain" description="Tetrapyrrole biosynthesis uroporphyrinogen III synthase" evidence="10">
    <location>
        <begin position="20"/>
        <end position="219"/>
    </location>
</feature>
<dbReference type="OrthoDB" id="7204250at2"/>
<evidence type="ECO:0000256" key="4">
    <source>
        <dbReference type="ARBA" id="ARBA00023239"/>
    </source>
</evidence>
<dbReference type="InterPro" id="IPR003754">
    <property type="entry name" value="4pyrrol_synth_uPrphyn_synth"/>
</dbReference>
<dbReference type="GO" id="GO:0004852">
    <property type="term" value="F:uroporphyrinogen-III synthase activity"/>
    <property type="evidence" value="ECO:0007669"/>
    <property type="project" value="UniProtKB-UniRule"/>
</dbReference>
<comment type="pathway">
    <text evidence="1 9">Porphyrin-containing compound metabolism; protoporphyrin-IX biosynthesis; coproporphyrinogen-III from 5-aminolevulinate: step 3/4.</text>
</comment>
<accession>A0A2D2ASL6</accession>
<evidence type="ECO:0000256" key="7">
    <source>
        <dbReference type="ARBA" id="ARBA00040167"/>
    </source>
</evidence>
<comment type="catalytic activity">
    <reaction evidence="8 9">
        <text>hydroxymethylbilane = uroporphyrinogen III + H2O</text>
        <dbReference type="Rhea" id="RHEA:18965"/>
        <dbReference type="ChEBI" id="CHEBI:15377"/>
        <dbReference type="ChEBI" id="CHEBI:57308"/>
        <dbReference type="ChEBI" id="CHEBI:57845"/>
        <dbReference type="EC" id="4.2.1.75"/>
    </reaction>
</comment>
<dbReference type="CDD" id="cd06578">
    <property type="entry name" value="HemD"/>
    <property type="match status" value="1"/>
</dbReference>
<sequence>MAQETLTVWITRAEPGAAATARRVAEQGWRPVVSPLLEIRPLPDARIDLDGVAALAFTSANGVRAFAEISPVRDIRVFAVGSGTAEAAKIAGFRQVLFADGDVESLAARIAARRSELRGVVLNPGAAEPAGDLVGALEAVGVEARRVVLYEAVVSPPTAEFLERLPELDVVLLHSPRAAKALAVALRGREVSHLRLVCLSGNVAKPVVRMKVREVARAPFPIEAALLNLIGRGPSVTPENRRRQGTLKQRS</sequence>
<keyword evidence="4 9" id="KW-0456">Lyase</keyword>
<protein>
    <recommendedName>
        <fullName evidence="7 9">Uroporphyrinogen-III synthase</fullName>
        <ecNumber evidence="3 9">4.2.1.75</ecNumber>
    </recommendedName>
</protein>
<comment type="function">
    <text evidence="6 9">Catalyzes cyclization of the linear tetrapyrrole, hydroxymethylbilane, to the macrocyclic uroporphyrinogen III.</text>
</comment>
<name>A0A2D2ASL6_9CAUL</name>
<evidence type="ECO:0000259" key="10">
    <source>
        <dbReference type="Pfam" id="PF02602"/>
    </source>
</evidence>
<dbReference type="AlphaFoldDB" id="A0A2D2ASL6"/>
<organism evidence="11 12">
    <name type="scientific">Caulobacter mirabilis</name>
    <dbReference type="NCBI Taxonomy" id="69666"/>
    <lineage>
        <taxon>Bacteria</taxon>
        <taxon>Pseudomonadati</taxon>
        <taxon>Pseudomonadota</taxon>
        <taxon>Alphaproteobacteria</taxon>
        <taxon>Caulobacterales</taxon>
        <taxon>Caulobacteraceae</taxon>
        <taxon>Caulobacter</taxon>
    </lineage>
</organism>
<dbReference type="Proteomes" id="UP000228945">
    <property type="component" value="Chromosome"/>
</dbReference>
<dbReference type="PANTHER" id="PTHR38042:SF1">
    <property type="entry name" value="UROPORPHYRINOGEN-III SYNTHASE, CHLOROPLASTIC"/>
    <property type="match status" value="1"/>
</dbReference>
<dbReference type="KEGG" id="cmb:CSW64_00570"/>
<dbReference type="Gene3D" id="3.40.50.10090">
    <property type="match status" value="2"/>
</dbReference>
<dbReference type="GO" id="GO:0006782">
    <property type="term" value="P:protoporphyrinogen IX biosynthetic process"/>
    <property type="evidence" value="ECO:0007669"/>
    <property type="project" value="UniProtKB-UniRule"/>
</dbReference>
<proteinExistence type="inferred from homology"/>
<keyword evidence="12" id="KW-1185">Reference proteome</keyword>
<evidence type="ECO:0000256" key="5">
    <source>
        <dbReference type="ARBA" id="ARBA00023244"/>
    </source>
</evidence>
<keyword evidence="5 9" id="KW-0627">Porphyrin biosynthesis</keyword>
<reference evidence="11 12" key="1">
    <citation type="submission" date="2017-10" db="EMBL/GenBank/DDBJ databases">
        <title>Genome sequence of Caulobacter mirabilis FWC38.</title>
        <authorList>
            <person name="Fiebig A."/>
            <person name="Crosson S."/>
        </authorList>
    </citation>
    <scope>NUCLEOTIDE SEQUENCE [LARGE SCALE GENOMIC DNA]</scope>
    <source>
        <strain evidence="11 12">FWC 38</strain>
    </source>
</reference>
<dbReference type="PANTHER" id="PTHR38042">
    <property type="entry name" value="UROPORPHYRINOGEN-III SYNTHASE, CHLOROPLASTIC"/>
    <property type="match status" value="1"/>
</dbReference>
<evidence type="ECO:0000256" key="8">
    <source>
        <dbReference type="ARBA" id="ARBA00048617"/>
    </source>
</evidence>
<evidence type="ECO:0000313" key="12">
    <source>
        <dbReference type="Proteomes" id="UP000228945"/>
    </source>
</evidence>
<dbReference type="EMBL" id="CP024201">
    <property type="protein sequence ID" value="ATQ41002.1"/>
    <property type="molecule type" value="Genomic_DNA"/>
</dbReference>
<dbReference type="RefSeq" id="WP_099620259.1">
    <property type="nucleotide sequence ID" value="NZ_CP024201.1"/>
</dbReference>
<gene>
    <name evidence="11" type="ORF">CSW64_00570</name>
</gene>
<evidence type="ECO:0000256" key="6">
    <source>
        <dbReference type="ARBA" id="ARBA00037589"/>
    </source>
</evidence>
<dbReference type="InterPro" id="IPR036108">
    <property type="entry name" value="4pyrrol_syn_uPrphyn_synt_sf"/>
</dbReference>
<evidence type="ECO:0000256" key="1">
    <source>
        <dbReference type="ARBA" id="ARBA00004772"/>
    </source>
</evidence>
<dbReference type="GO" id="GO:0006780">
    <property type="term" value="P:uroporphyrinogen III biosynthetic process"/>
    <property type="evidence" value="ECO:0007669"/>
    <property type="project" value="UniProtKB-UniRule"/>
</dbReference>
<evidence type="ECO:0000256" key="3">
    <source>
        <dbReference type="ARBA" id="ARBA00013109"/>
    </source>
</evidence>
<evidence type="ECO:0000313" key="11">
    <source>
        <dbReference type="EMBL" id="ATQ41002.1"/>
    </source>
</evidence>
<dbReference type="SUPFAM" id="SSF69618">
    <property type="entry name" value="HemD-like"/>
    <property type="match status" value="1"/>
</dbReference>
<dbReference type="Pfam" id="PF02602">
    <property type="entry name" value="HEM4"/>
    <property type="match status" value="1"/>
</dbReference>
<comment type="similarity">
    <text evidence="2 9">Belongs to the uroporphyrinogen-III synthase family.</text>
</comment>
<dbReference type="InterPro" id="IPR039793">
    <property type="entry name" value="UROS/Hem4"/>
</dbReference>
<dbReference type="EC" id="4.2.1.75" evidence="3 9"/>
<evidence type="ECO:0000256" key="2">
    <source>
        <dbReference type="ARBA" id="ARBA00008133"/>
    </source>
</evidence>